<keyword evidence="1" id="KW-1133">Transmembrane helix</keyword>
<dbReference type="EMBL" id="BART01001814">
    <property type="protein sequence ID" value="GAG73401.1"/>
    <property type="molecule type" value="Genomic_DNA"/>
</dbReference>
<protein>
    <submittedName>
        <fullName evidence="2">Uncharacterized protein</fullName>
    </submittedName>
</protein>
<feature type="transmembrane region" description="Helical" evidence="1">
    <location>
        <begin position="7"/>
        <end position="27"/>
    </location>
</feature>
<keyword evidence="1" id="KW-0472">Membrane</keyword>
<keyword evidence="1" id="KW-0812">Transmembrane</keyword>
<feature type="transmembrane region" description="Helical" evidence="1">
    <location>
        <begin position="33"/>
        <end position="54"/>
    </location>
</feature>
<proteinExistence type="predicted"/>
<dbReference type="AlphaFoldDB" id="X1BMR1"/>
<evidence type="ECO:0000256" key="1">
    <source>
        <dbReference type="SAM" id="Phobius"/>
    </source>
</evidence>
<organism evidence="2">
    <name type="scientific">marine sediment metagenome</name>
    <dbReference type="NCBI Taxonomy" id="412755"/>
    <lineage>
        <taxon>unclassified sequences</taxon>
        <taxon>metagenomes</taxon>
        <taxon>ecological metagenomes</taxon>
    </lineage>
</organism>
<sequence>MRTVIPWLIIVFMILEWLFFIVGFITAAPPVNVLVDSMGLFMSIISILLFLLAINRDYLFRQKGISKSSTVEVSV</sequence>
<name>X1BMR1_9ZZZZ</name>
<accession>X1BMR1</accession>
<gene>
    <name evidence="2" type="ORF">S01H4_06033</name>
</gene>
<reference evidence="2" key="1">
    <citation type="journal article" date="2014" name="Front. Microbiol.">
        <title>High frequency of phylogenetically diverse reductive dehalogenase-homologous genes in deep subseafloor sedimentary metagenomes.</title>
        <authorList>
            <person name="Kawai M."/>
            <person name="Futagami T."/>
            <person name="Toyoda A."/>
            <person name="Takaki Y."/>
            <person name="Nishi S."/>
            <person name="Hori S."/>
            <person name="Arai W."/>
            <person name="Tsubouchi T."/>
            <person name="Morono Y."/>
            <person name="Uchiyama I."/>
            <person name="Ito T."/>
            <person name="Fujiyama A."/>
            <person name="Inagaki F."/>
            <person name="Takami H."/>
        </authorList>
    </citation>
    <scope>NUCLEOTIDE SEQUENCE</scope>
    <source>
        <strain evidence="2">Expedition CK06-06</strain>
    </source>
</reference>
<comment type="caution">
    <text evidence="2">The sequence shown here is derived from an EMBL/GenBank/DDBJ whole genome shotgun (WGS) entry which is preliminary data.</text>
</comment>
<evidence type="ECO:0000313" key="2">
    <source>
        <dbReference type="EMBL" id="GAG73401.1"/>
    </source>
</evidence>